<dbReference type="InterPro" id="IPR042213">
    <property type="entry name" value="NBD_C_sf"/>
</dbReference>
<keyword evidence="6" id="KW-0119">Carbohydrate metabolism</keyword>
<evidence type="ECO:0000256" key="1">
    <source>
        <dbReference type="ARBA" id="ARBA00005715"/>
    </source>
</evidence>
<gene>
    <name evidence="10" type="ORF">FZ942_32055</name>
</gene>
<evidence type="ECO:0008006" key="12">
    <source>
        <dbReference type="Google" id="ProtNLM"/>
    </source>
</evidence>
<evidence type="ECO:0000256" key="3">
    <source>
        <dbReference type="ARBA" id="ARBA00022741"/>
    </source>
</evidence>
<dbReference type="GO" id="GO:0016301">
    <property type="term" value="F:kinase activity"/>
    <property type="evidence" value="ECO:0007669"/>
    <property type="project" value="UniProtKB-KW"/>
</dbReference>
<protein>
    <recommendedName>
        <fullName evidence="12">Four-carbon acid sugar kinase family protein</fullName>
    </recommendedName>
</protein>
<evidence type="ECO:0000256" key="6">
    <source>
        <dbReference type="ARBA" id="ARBA00023277"/>
    </source>
</evidence>
<evidence type="ECO:0000256" key="4">
    <source>
        <dbReference type="ARBA" id="ARBA00022777"/>
    </source>
</evidence>
<evidence type="ECO:0000256" key="5">
    <source>
        <dbReference type="ARBA" id="ARBA00022840"/>
    </source>
</evidence>
<dbReference type="Pfam" id="PF17042">
    <property type="entry name" value="NBD_C"/>
    <property type="match status" value="1"/>
</dbReference>
<keyword evidence="5" id="KW-0067">ATP-binding</keyword>
<evidence type="ECO:0000256" key="2">
    <source>
        <dbReference type="ARBA" id="ARBA00022679"/>
    </source>
</evidence>
<name>A0A5A9G431_AZOLI</name>
<dbReference type="SUPFAM" id="SSF142764">
    <property type="entry name" value="YgbK-like"/>
    <property type="match status" value="1"/>
</dbReference>
<dbReference type="EMBL" id="VTTN01000024">
    <property type="protein sequence ID" value="KAA0589071.1"/>
    <property type="molecule type" value="Genomic_DNA"/>
</dbReference>
<proteinExistence type="inferred from homology"/>
<evidence type="ECO:0000313" key="11">
    <source>
        <dbReference type="Proteomes" id="UP000324927"/>
    </source>
</evidence>
<keyword evidence="3" id="KW-0547">Nucleotide-binding</keyword>
<evidence type="ECO:0000256" key="7">
    <source>
        <dbReference type="SAM" id="MobiDB-lite"/>
    </source>
</evidence>
<dbReference type="RefSeq" id="WP_149235105.1">
    <property type="nucleotide sequence ID" value="NZ_VTTN01000024.1"/>
</dbReference>
<keyword evidence="11" id="KW-1185">Reference proteome</keyword>
<dbReference type="InterPro" id="IPR037051">
    <property type="entry name" value="4-carb_acid_sugar_kinase_N_sf"/>
</dbReference>
<dbReference type="InterPro" id="IPR031475">
    <property type="entry name" value="NBD_C"/>
</dbReference>
<dbReference type="Proteomes" id="UP000324927">
    <property type="component" value="Unassembled WGS sequence"/>
</dbReference>
<dbReference type="Pfam" id="PF07005">
    <property type="entry name" value="SBD_N"/>
    <property type="match status" value="1"/>
</dbReference>
<comment type="caution">
    <text evidence="10">The sequence shown here is derived from an EMBL/GenBank/DDBJ whole genome shotgun (WGS) entry which is preliminary data.</text>
</comment>
<dbReference type="GO" id="GO:0005524">
    <property type="term" value="F:ATP binding"/>
    <property type="evidence" value="ECO:0007669"/>
    <property type="project" value="UniProtKB-KW"/>
</dbReference>
<organism evidence="10 11">
    <name type="scientific">Azospirillum lipoferum</name>
    <dbReference type="NCBI Taxonomy" id="193"/>
    <lineage>
        <taxon>Bacteria</taxon>
        <taxon>Pseudomonadati</taxon>
        <taxon>Pseudomonadota</taxon>
        <taxon>Alphaproteobacteria</taxon>
        <taxon>Rhodospirillales</taxon>
        <taxon>Azospirillaceae</taxon>
        <taxon>Azospirillum</taxon>
    </lineage>
</organism>
<dbReference type="Gene3D" id="3.40.980.20">
    <property type="entry name" value="Four-carbon acid sugar kinase, nucleotide binding domain"/>
    <property type="match status" value="1"/>
</dbReference>
<comment type="similarity">
    <text evidence="1">Belongs to the four-carbon acid sugar kinase family.</text>
</comment>
<dbReference type="InterPro" id="IPR010737">
    <property type="entry name" value="4-carb_acid_sugar_kinase_N"/>
</dbReference>
<accession>A0A5A9G431</accession>
<reference evidence="10 11" key="1">
    <citation type="submission" date="2019-08" db="EMBL/GenBank/DDBJ databases">
        <authorList>
            <person name="Grouzdev D."/>
            <person name="Tikhonova E."/>
            <person name="Kravchenko I."/>
        </authorList>
    </citation>
    <scope>NUCLEOTIDE SEQUENCE [LARGE SCALE GENOMIC DNA]</scope>
    <source>
        <strain evidence="10 11">59b</strain>
    </source>
</reference>
<dbReference type="AlphaFoldDB" id="A0A5A9G431"/>
<feature type="non-terminal residue" evidence="10">
    <location>
        <position position="504"/>
    </location>
</feature>
<keyword evidence="2" id="KW-0808">Transferase</keyword>
<feature type="domain" description="Four-carbon acid sugar kinase N-terminal" evidence="8">
    <location>
        <begin position="7"/>
        <end position="253"/>
    </location>
</feature>
<feature type="region of interest" description="Disordered" evidence="7">
    <location>
        <begin position="432"/>
        <end position="504"/>
    </location>
</feature>
<feature type="compositionally biased region" description="Pro residues" evidence="7">
    <location>
        <begin position="463"/>
        <end position="473"/>
    </location>
</feature>
<keyword evidence="4" id="KW-0418">Kinase</keyword>
<evidence type="ECO:0000259" key="9">
    <source>
        <dbReference type="Pfam" id="PF17042"/>
    </source>
</evidence>
<evidence type="ECO:0000259" key="8">
    <source>
        <dbReference type="Pfam" id="PF07005"/>
    </source>
</evidence>
<evidence type="ECO:0000313" key="10">
    <source>
        <dbReference type="EMBL" id="KAA0589071.1"/>
    </source>
</evidence>
<dbReference type="Gene3D" id="3.40.50.10840">
    <property type="entry name" value="Putative sugar-binding, N-terminal domain"/>
    <property type="match status" value="1"/>
</dbReference>
<dbReference type="OrthoDB" id="7686359at2"/>
<sequence length="504" mass="52125">MAAIPKLGWYGDDFTGATDTLAALAKAGQRALLFLDVPDVARLGEAQRDAGGPLDAVGIAGAARSMAPEAMRAELEPVGRFFAALGVAVMHYKCCSTFDSAPDVGSIGEAVRTLAPHFPNRFRPVVGGQPNIGRYCLFSTLFAAAGTGGAVHRVDRHPTMSVHPVTPMAEADLRRHLAAQGLEGMAALHLPDYGLSGDALARLMDRLMAERPPAMLLDVSRSEDLAIVGRLIWERAVEAPLLAVGPSSVAQALVAHWNAGSAGRVAEEVPLGATDSPVFLMAGSLSPVTRRQVEAAGSYTRIQADAAALCGDPGYAERLLGEVAASLTAGRHTLVWTAPAEAGTADTAQAGRVAAATADFVAAVLRRVALRRVGIAGGDTSSLAVRALGCWGLSYRCTLAPGVTVSRTHADDPAVNGLELMLKGGQMGGEDLFERLLSPSPPRGEGRGEGDALRGYPENPRRASPPPQPPPPGGGGGPPGVVGLLPPPATPPLSRVSAWREPGR</sequence>
<feature type="domain" description="Four-carbon acid sugar kinase nucleotide binding" evidence="9">
    <location>
        <begin position="281"/>
        <end position="433"/>
    </location>
</feature>